<reference evidence="1" key="1">
    <citation type="submission" date="2022-06" db="EMBL/GenBank/DDBJ databases">
        <title>Phylogenomic reconstructions and comparative analyses of Kickxellomycotina fungi.</title>
        <authorList>
            <person name="Reynolds N.K."/>
            <person name="Stajich J.E."/>
            <person name="Barry K."/>
            <person name="Grigoriev I.V."/>
            <person name="Crous P."/>
            <person name="Smith M.E."/>
        </authorList>
    </citation>
    <scope>NUCLEOTIDE SEQUENCE</scope>
    <source>
        <strain evidence="1">RSA 2271</strain>
    </source>
</reference>
<evidence type="ECO:0000313" key="2">
    <source>
        <dbReference type="Proteomes" id="UP001145114"/>
    </source>
</evidence>
<dbReference type="EMBL" id="JAMZIH010005745">
    <property type="protein sequence ID" value="KAJ1674708.1"/>
    <property type="molecule type" value="Genomic_DNA"/>
</dbReference>
<comment type="caution">
    <text evidence="1">The sequence shown here is derived from an EMBL/GenBank/DDBJ whole genome shotgun (WGS) entry which is preliminary data.</text>
</comment>
<name>A0ACC1HHW3_9FUNG</name>
<dbReference type="Proteomes" id="UP001145114">
    <property type="component" value="Unassembled WGS sequence"/>
</dbReference>
<evidence type="ECO:0000313" key="1">
    <source>
        <dbReference type="EMBL" id="KAJ1674708.1"/>
    </source>
</evidence>
<sequence>MNGETTPRRARRRRQLFKNHASSYLDVEDIDDFFGTQEQVGPLLFPKSPSSLSSLAARPVEMSSARLKSIILTTTAAATQHRAGAPRGGDNNNSPGSTEVSQTRELQQQFGVKRNIRAHSQRDVPSTILSTQSSLSSVPASRATEADNCEENEGNEDAAVHEGLNSTTHDDSQAKVPLTKRIHHFKTKYKQTLLRPITTPAPKLNLTTSPKLSRVNRPFMVPERDGQQQHQRERQLEAESGSSTLGGSAEVGRRSLSSRHSVEMQAAGQRFFLGDRVWVRITQDAADTALLHPKENAGEGEEGYYCVGTVVDIEELRYTVECDSGITNIQVMDTTCSAHPDEPANADGRLDEPMAPFKLRRGDRVLARPPRRRRLAQATVIYPPVANGNGHAVIPKNATELAPRRPQRRAAKKGFNKEVFFVVEFDDGGLHWANTAEVRWRPAQVPATTLPPQQGGSAVNHNGKGAENKSAGRIDGSTCMGGEGDDEHRNSHGEDGRSTRLGGARKVSAQPAASSSSWVAREPPADEVEPFFAGMVFAITIAADAKPTAMGGPPSRRGRQQLMRSKALSALSSHPSAGRATVELDKERLTRWIRSRGGTVLDTFMDCLEFCRHRKLSTSPDPANRTIFMVSDAPSTTAKYLLALTCGFPVVSGTWIAECVLNNRLEDHRPFRLANGWSAEMGAMSVCTHVPRFMGGVTILVHGSSQFKLNWETILGLAGARLAKLPTATTSREWNTVSCDFVLSERKPTNSLVERVTARCARIDAESQPQWETQHVATDVDEDGNTKTSWFVSHHWAKQCIINQRIVRHNGHPSYSVYTK</sequence>
<gene>
    <name evidence="1" type="ORF">EV182_002730</name>
</gene>
<accession>A0ACC1HHW3</accession>
<protein>
    <submittedName>
        <fullName evidence="1">Uncharacterized protein</fullName>
    </submittedName>
</protein>
<keyword evidence="2" id="KW-1185">Reference proteome</keyword>
<proteinExistence type="predicted"/>
<organism evidence="1 2">
    <name type="scientific">Spiromyces aspiralis</name>
    <dbReference type="NCBI Taxonomy" id="68401"/>
    <lineage>
        <taxon>Eukaryota</taxon>
        <taxon>Fungi</taxon>
        <taxon>Fungi incertae sedis</taxon>
        <taxon>Zoopagomycota</taxon>
        <taxon>Kickxellomycotina</taxon>
        <taxon>Kickxellomycetes</taxon>
        <taxon>Kickxellales</taxon>
        <taxon>Kickxellaceae</taxon>
        <taxon>Spiromyces</taxon>
    </lineage>
</organism>